<dbReference type="EMBL" id="JAESIY010000010">
    <property type="protein sequence ID" value="MBL3658033.1"/>
    <property type="molecule type" value="Genomic_DNA"/>
</dbReference>
<dbReference type="RefSeq" id="WP_202245825.1">
    <property type="nucleotide sequence ID" value="NZ_JAESIY010000010.1"/>
</dbReference>
<dbReference type="SUPFAM" id="SSF56784">
    <property type="entry name" value="HAD-like"/>
    <property type="match status" value="1"/>
</dbReference>
<name>A0A937FCI5_9BACT</name>
<reference evidence="2" key="1">
    <citation type="submission" date="2021-01" db="EMBL/GenBank/DDBJ databases">
        <title>Fulvivirga kasyanovii gen. nov., sp nov., a novel member of the phylum Bacteroidetes isolated from seawater in a mussel farm.</title>
        <authorList>
            <person name="Zhao L.-H."/>
            <person name="Wang Z.-J."/>
        </authorList>
    </citation>
    <scope>NUCLEOTIDE SEQUENCE</scope>
    <source>
        <strain evidence="2">2943</strain>
    </source>
</reference>
<keyword evidence="3" id="KW-1185">Reference proteome</keyword>
<evidence type="ECO:0000313" key="3">
    <source>
        <dbReference type="Proteomes" id="UP000659388"/>
    </source>
</evidence>
<comment type="caution">
    <text evidence="2">The sequence shown here is derived from an EMBL/GenBank/DDBJ whole genome shotgun (WGS) entry which is preliminary data.</text>
</comment>
<dbReference type="InterPro" id="IPR052935">
    <property type="entry name" value="Mg2+_PAP"/>
</dbReference>
<evidence type="ECO:0000259" key="1">
    <source>
        <dbReference type="Pfam" id="PF09949"/>
    </source>
</evidence>
<dbReference type="PANTHER" id="PTHR28208">
    <property type="entry name" value="PHOSPHATIDATE PHOSPHATASE APP1"/>
    <property type="match status" value="1"/>
</dbReference>
<dbReference type="AlphaFoldDB" id="A0A937FCI5"/>
<dbReference type="Pfam" id="PF09949">
    <property type="entry name" value="APP1_cat"/>
    <property type="match status" value="1"/>
</dbReference>
<dbReference type="PANTHER" id="PTHR28208:SF3">
    <property type="entry name" value="PHOSPHATIDATE PHOSPHATASE APP1"/>
    <property type="match status" value="1"/>
</dbReference>
<sequence length="350" mass="40338">MVSRLKKAFIKSESGIDILKFKIKEKLKLNNPVFIYPYRGFGTSELVHLHGRILEKEDIIHEPSDLPDTTWTNLKKVWKRYESDEVPGVEVKGLLYGVEASAVSDDEGYFTLRFTNLDPTKLTNGWHTVDLKITDMPFDIEFIETATAEVVISDQQKKFGIISDIDDTIIQSDILKPLKMISNVLFKNAKKRIPFEGVQELYKRLSCNYLHPLLFVSGSSYNLFDMLTNFCEHHGIPKAPFIMRDLGFGPDQWLKQDSQEYKKQSIELILNIFPNLNFVLIGDSGEKDPEIYLDIHECYPGRVMAIYIRHVHSDLRRNEIDERVKGLDIPFLLMQSSQEAIDHAAKVGWI</sequence>
<gene>
    <name evidence="2" type="ORF">JL102_17915</name>
</gene>
<protein>
    <submittedName>
        <fullName evidence="2">DUF2183 domain-containing protein</fullName>
    </submittedName>
</protein>
<proteinExistence type="predicted"/>
<dbReference type="InterPro" id="IPR036412">
    <property type="entry name" value="HAD-like_sf"/>
</dbReference>
<evidence type="ECO:0000313" key="2">
    <source>
        <dbReference type="EMBL" id="MBL3658033.1"/>
    </source>
</evidence>
<accession>A0A937FCI5</accession>
<dbReference type="InterPro" id="IPR019236">
    <property type="entry name" value="APP1_cat"/>
</dbReference>
<dbReference type="GO" id="GO:0008195">
    <property type="term" value="F:phosphatidate phosphatase activity"/>
    <property type="evidence" value="ECO:0007669"/>
    <property type="project" value="InterPro"/>
</dbReference>
<organism evidence="2 3">
    <name type="scientific">Fulvivirga sediminis</name>
    <dbReference type="NCBI Taxonomy" id="2803949"/>
    <lineage>
        <taxon>Bacteria</taxon>
        <taxon>Pseudomonadati</taxon>
        <taxon>Bacteroidota</taxon>
        <taxon>Cytophagia</taxon>
        <taxon>Cytophagales</taxon>
        <taxon>Fulvivirgaceae</taxon>
        <taxon>Fulvivirga</taxon>
    </lineage>
</organism>
<dbReference type="Proteomes" id="UP000659388">
    <property type="component" value="Unassembled WGS sequence"/>
</dbReference>
<feature type="domain" description="Phosphatidate phosphatase APP1 catalytic" evidence="1">
    <location>
        <begin position="159"/>
        <end position="310"/>
    </location>
</feature>